<dbReference type="HOGENOM" id="CLU_2686647_0_0_6"/>
<dbReference type="KEGG" id="tni:TVNIR_3045"/>
<dbReference type="Proteomes" id="UP000010809">
    <property type="component" value="Chromosome"/>
</dbReference>
<evidence type="ECO:0000313" key="2">
    <source>
        <dbReference type="Proteomes" id="UP000010809"/>
    </source>
</evidence>
<dbReference type="RefSeq" id="WP_015259790.1">
    <property type="nucleotide sequence ID" value="NC_019902.2"/>
</dbReference>
<proteinExistence type="predicted"/>
<dbReference type="EMBL" id="CP003989">
    <property type="protein sequence ID" value="AGA34682.1"/>
    <property type="molecule type" value="Genomic_DNA"/>
</dbReference>
<dbReference type="PATRIC" id="fig|1255043.3.peg.3073"/>
<dbReference type="AlphaFoldDB" id="L0E0A7"/>
<reference evidence="1" key="1">
    <citation type="submission" date="2015-12" db="EMBL/GenBank/DDBJ databases">
        <authorList>
            <person name="Tikhonova T.V."/>
            <person name="Pavlov A.R."/>
            <person name="Beletsky A.V."/>
            <person name="Mardanov A.V."/>
            <person name="Sorokin D.Y."/>
            <person name="Ravin N.V."/>
            <person name="Popov V.O."/>
        </authorList>
    </citation>
    <scope>NUCLEOTIDE SEQUENCE</scope>
    <source>
        <strain evidence="1">DSM 14787</strain>
    </source>
</reference>
<accession>L0E0A7</accession>
<protein>
    <submittedName>
        <fullName evidence="1">Uncharacterized protein</fullName>
    </submittedName>
</protein>
<keyword evidence="2" id="KW-1185">Reference proteome</keyword>
<dbReference type="OrthoDB" id="9812921at2"/>
<gene>
    <name evidence="1" type="ordered locus">TVNIR_3045</name>
</gene>
<evidence type="ECO:0000313" key="1">
    <source>
        <dbReference type="EMBL" id="AGA34682.1"/>
    </source>
</evidence>
<name>L0E0A7_THIND</name>
<sequence length="74" mass="7825">MLEPMRTCGRVAALQIESKGDFDSQSTALHDALKAPKTLLRLGPEQGVSGHCGGLAANVMEAAIFDWIDSRLAG</sequence>
<organism evidence="1 2">
    <name type="scientific">Thioalkalivibrio nitratireducens (strain DSM 14787 / UNIQEM 213 / ALEN2)</name>
    <dbReference type="NCBI Taxonomy" id="1255043"/>
    <lineage>
        <taxon>Bacteria</taxon>
        <taxon>Pseudomonadati</taxon>
        <taxon>Pseudomonadota</taxon>
        <taxon>Gammaproteobacteria</taxon>
        <taxon>Chromatiales</taxon>
        <taxon>Ectothiorhodospiraceae</taxon>
        <taxon>Thioalkalivibrio</taxon>
    </lineage>
</organism>